<keyword evidence="2" id="KW-1185">Reference proteome</keyword>
<dbReference type="Proteomes" id="UP001367676">
    <property type="component" value="Unassembled WGS sequence"/>
</dbReference>
<evidence type="ECO:0000313" key="1">
    <source>
        <dbReference type="EMBL" id="KAK7602085.1"/>
    </source>
</evidence>
<dbReference type="AlphaFoldDB" id="A0AAN9TMX7"/>
<dbReference type="PROSITE" id="PS51257">
    <property type="entry name" value="PROKAR_LIPOPROTEIN"/>
    <property type="match status" value="1"/>
</dbReference>
<evidence type="ECO:0000313" key="2">
    <source>
        <dbReference type="Proteomes" id="UP001367676"/>
    </source>
</evidence>
<gene>
    <name evidence="1" type="ORF">V9T40_009526</name>
</gene>
<organism evidence="1 2">
    <name type="scientific">Parthenolecanium corni</name>
    <dbReference type="NCBI Taxonomy" id="536013"/>
    <lineage>
        <taxon>Eukaryota</taxon>
        <taxon>Metazoa</taxon>
        <taxon>Ecdysozoa</taxon>
        <taxon>Arthropoda</taxon>
        <taxon>Hexapoda</taxon>
        <taxon>Insecta</taxon>
        <taxon>Pterygota</taxon>
        <taxon>Neoptera</taxon>
        <taxon>Paraneoptera</taxon>
        <taxon>Hemiptera</taxon>
        <taxon>Sternorrhyncha</taxon>
        <taxon>Coccoidea</taxon>
        <taxon>Coccidae</taxon>
        <taxon>Parthenolecanium</taxon>
    </lineage>
</organism>
<accession>A0AAN9TMX7</accession>
<dbReference type="EMBL" id="JBBCAQ010000010">
    <property type="protein sequence ID" value="KAK7602085.1"/>
    <property type="molecule type" value="Genomic_DNA"/>
</dbReference>
<sequence>MLCIRFPMLNSTRAISVAACSFLSSCSAEFKVLCSPIPSKYLPLPWRYLSDHRRQSN</sequence>
<protein>
    <submittedName>
        <fullName evidence="1">Uncharacterized protein</fullName>
    </submittedName>
</protein>
<comment type="caution">
    <text evidence="1">The sequence shown here is derived from an EMBL/GenBank/DDBJ whole genome shotgun (WGS) entry which is preliminary data.</text>
</comment>
<reference evidence="1 2" key="1">
    <citation type="submission" date="2024-03" db="EMBL/GenBank/DDBJ databases">
        <title>Adaptation during the transition from Ophiocordyceps entomopathogen to insect associate is accompanied by gene loss and intensified selection.</title>
        <authorList>
            <person name="Ward C.M."/>
            <person name="Onetto C.A."/>
            <person name="Borneman A.R."/>
        </authorList>
    </citation>
    <scope>NUCLEOTIDE SEQUENCE [LARGE SCALE GENOMIC DNA]</scope>
    <source>
        <strain evidence="1">AWRI1</strain>
        <tissue evidence="1">Single Adult Female</tissue>
    </source>
</reference>
<name>A0AAN9TMX7_9HEMI</name>
<proteinExistence type="predicted"/>